<protein>
    <recommendedName>
        <fullName evidence="7">Beta-hexosaminidase</fullName>
        <ecNumber evidence="7">3.2.1.52</ecNumber>
    </recommendedName>
</protein>
<comment type="similarity">
    <text evidence="2 7">Belongs to the glycosyl hydrolase 20 family.</text>
</comment>
<dbReference type="EMBL" id="CAJJDP010000031">
    <property type="protein sequence ID" value="CAD8155863.1"/>
    <property type="molecule type" value="Genomic_DNA"/>
</dbReference>
<feature type="active site" description="Proton donor" evidence="8">
    <location>
        <position position="312"/>
    </location>
</feature>
<evidence type="ECO:0000256" key="3">
    <source>
        <dbReference type="ARBA" id="ARBA00022729"/>
    </source>
</evidence>
<keyword evidence="13" id="KW-1185">Reference proteome</keyword>
<dbReference type="Pfam" id="PF02838">
    <property type="entry name" value="Glyco_hydro_20b"/>
    <property type="match status" value="1"/>
</dbReference>
<dbReference type="InterPro" id="IPR015883">
    <property type="entry name" value="Glyco_hydro_20_cat"/>
</dbReference>
<dbReference type="PIRSF" id="PIRSF001093">
    <property type="entry name" value="B-hxosamndse_ab_euk"/>
    <property type="match status" value="1"/>
</dbReference>
<dbReference type="GO" id="GO:0016020">
    <property type="term" value="C:membrane"/>
    <property type="evidence" value="ECO:0007669"/>
    <property type="project" value="TreeGrafter"/>
</dbReference>
<keyword evidence="3 9" id="KW-0732">Signal</keyword>
<evidence type="ECO:0000256" key="4">
    <source>
        <dbReference type="ARBA" id="ARBA00022801"/>
    </source>
</evidence>
<dbReference type="GO" id="GO:0005975">
    <property type="term" value="P:carbohydrate metabolic process"/>
    <property type="evidence" value="ECO:0007669"/>
    <property type="project" value="InterPro"/>
</dbReference>
<comment type="caution">
    <text evidence="12">The sequence shown here is derived from an EMBL/GenBank/DDBJ whole genome shotgun (WGS) entry which is preliminary data.</text>
</comment>
<dbReference type="OMA" id="GHDVVMC"/>
<feature type="chain" id="PRO_5035926445" description="Beta-hexosaminidase" evidence="9">
    <location>
        <begin position="19"/>
        <end position="539"/>
    </location>
</feature>
<evidence type="ECO:0000256" key="8">
    <source>
        <dbReference type="PIRSR" id="PIRSR625705-1"/>
    </source>
</evidence>
<evidence type="ECO:0000259" key="11">
    <source>
        <dbReference type="Pfam" id="PF02838"/>
    </source>
</evidence>
<feature type="signal peptide" evidence="9">
    <location>
        <begin position="1"/>
        <end position="18"/>
    </location>
</feature>
<feature type="domain" description="Glycoside hydrolase family 20 catalytic" evidence="10">
    <location>
        <begin position="157"/>
        <end position="479"/>
    </location>
</feature>
<gene>
    <name evidence="12" type="ORF">POCTA_138.1.T0310171</name>
</gene>
<dbReference type="EC" id="3.2.1.52" evidence="7"/>
<evidence type="ECO:0000313" key="13">
    <source>
        <dbReference type="Proteomes" id="UP000683925"/>
    </source>
</evidence>
<dbReference type="GO" id="GO:0030203">
    <property type="term" value="P:glycosaminoglycan metabolic process"/>
    <property type="evidence" value="ECO:0007669"/>
    <property type="project" value="TreeGrafter"/>
</dbReference>
<dbReference type="AlphaFoldDB" id="A0A8S1TUX1"/>
<dbReference type="GO" id="GO:0004563">
    <property type="term" value="F:beta-N-acetylhexosaminidase activity"/>
    <property type="evidence" value="ECO:0007669"/>
    <property type="project" value="UniProtKB-EC"/>
</dbReference>
<dbReference type="Proteomes" id="UP000683925">
    <property type="component" value="Unassembled WGS sequence"/>
</dbReference>
<keyword evidence="5" id="KW-0325">Glycoprotein</keyword>
<sequence length="539" mass="63266">MNLFVLFLFCVIFHNVISLMPMPKAIQKGEQVVKIENKCSLRYQATEDQYPDFILELLEHFHTLMTPKQCNFKQSFGFSNDLGVMKVFMQIESFEQLYGVETTNQESYRLDIDNELNVYIQVNNHWGLVRALNTLNQLSEKGEIHDLPLTIEDEPTYSYRGILIDSARHFLSVQLIERTIDSLVMNSMNTVHWHITDDESFPLLLTEYPGITHSTKYSENSYYTINDTTRIVEYASKRGVQIIPSFDSPGHSMSWGMTKELADIMMMCGSTIKQYGVLDPTLEKTYQVLESILKDFYQMFKKVKFVNFAGDEVSKTCWDQRPEIKVFMQNNNINDYFELQSYYRRRQKQLWKDVIKAEQDIIYLYRKEDNLPLDKEDIIHWWGDTDQLPFVADKPNRIILMDYFPLFIDAGFGNAFGNPYSVYHTWKEIYKWTPSLPEGSLNTIIGGEVPLWGETNNQNTHFNKLYMRTSVIAETLWNPKVKETEKFASFVKRLIQMEDRMTKQGFPVTPVTHGYCRKNTELCFPVLSEEEQKEQIQTE</sequence>
<evidence type="ECO:0000256" key="1">
    <source>
        <dbReference type="ARBA" id="ARBA00001231"/>
    </source>
</evidence>
<evidence type="ECO:0000259" key="10">
    <source>
        <dbReference type="Pfam" id="PF00728"/>
    </source>
</evidence>
<dbReference type="OrthoDB" id="428480at2759"/>
<dbReference type="PANTHER" id="PTHR22600:SF21">
    <property type="entry name" value="BETA-HEXOSAMINIDASE A"/>
    <property type="match status" value="1"/>
</dbReference>
<name>A0A8S1TUX1_PAROT</name>
<reference evidence="12" key="1">
    <citation type="submission" date="2021-01" db="EMBL/GenBank/DDBJ databases">
        <authorList>
            <consortium name="Genoscope - CEA"/>
            <person name="William W."/>
        </authorList>
    </citation>
    <scope>NUCLEOTIDE SEQUENCE</scope>
</reference>
<dbReference type="InterPro" id="IPR015882">
    <property type="entry name" value="HEX_bac_N"/>
</dbReference>
<organism evidence="12 13">
    <name type="scientific">Paramecium octaurelia</name>
    <dbReference type="NCBI Taxonomy" id="43137"/>
    <lineage>
        <taxon>Eukaryota</taxon>
        <taxon>Sar</taxon>
        <taxon>Alveolata</taxon>
        <taxon>Ciliophora</taxon>
        <taxon>Intramacronucleata</taxon>
        <taxon>Oligohymenophorea</taxon>
        <taxon>Peniculida</taxon>
        <taxon>Parameciidae</taxon>
        <taxon>Paramecium</taxon>
    </lineage>
</organism>
<keyword evidence="6 7" id="KW-0326">Glycosidase</keyword>
<dbReference type="InterPro" id="IPR025705">
    <property type="entry name" value="Beta_hexosaminidase_sua/sub"/>
</dbReference>
<evidence type="ECO:0000256" key="6">
    <source>
        <dbReference type="ARBA" id="ARBA00023295"/>
    </source>
</evidence>
<dbReference type="PANTHER" id="PTHR22600">
    <property type="entry name" value="BETA-HEXOSAMINIDASE"/>
    <property type="match status" value="1"/>
</dbReference>
<keyword evidence="4 7" id="KW-0378">Hydrolase</keyword>
<evidence type="ECO:0000256" key="2">
    <source>
        <dbReference type="ARBA" id="ARBA00006285"/>
    </source>
</evidence>
<feature type="domain" description="Beta-hexosaminidase bacterial type N-terminal" evidence="11">
    <location>
        <begin position="17"/>
        <end position="151"/>
    </location>
</feature>
<accession>A0A8S1TUX1</accession>
<evidence type="ECO:0000313" key="12">
    <source>
        <dbReference type="EMBL" id="CAD8155863.1"/>
    </source>
</evidence>
<proteinExistence type="inferred from homology"/>
<evidence type="ECO:0000256" key="7">
    <source>
        <dbReference type="PIRNR" id="PIRNR001093"/>
    </source>
</evidence>
<dbReference type="FunFam" id="3.20.20.80:FF:000063">
    <property type="entry name" value="Beta-hexosaminidase"/>
    <property type="match status" value="1"/>
</dbReference>
<evidence type="ECO:0000256" key="9">
    <source>
        <dbReference type="SAM" id="SignalP"/>
    </source>
</evidence>
<dbReference type="Pfam" id="PF00728">
    <property type="entry name" value="Glyco_hydro_20"/>
    <property type="match status" value="1"/>
</dbReference>
<evidence type="ECO:0000256" key="5">
    <source>
        <dbReference type="ARBA" id="ARBA00023180"/>
    </source>
</evidence>
<comment type="catalytic activity">
    <reaction evidence="1 7">
        <text>Hydrolysis of terminal non-reducing N-acetyl-D-hexosamine residues in N-acetyl-beta-D-hexosaminides.</text>
        <dbReference type="EC" id="3.2.1.52"/>
    </reaction>
</comment>